<proteinExistence type="predicted"/>
<dbReference type="AlphaFoldDB" id="A0A6S6QSG3"/>
<evidence type="ECO:0000313" key="1">
    <source>
        <dbReference type="EMBL" id="BCJ90212.1"/>
    </source>
</evidence>
<keyword evidence="2" id="KW-1185">Reference proteome</keyword>
<reference evidence="1 2" key="1">
    <citation type="submission" date="2020-08" db="EMBL/GenBank/DDBJ databases">
        <title>Genome sequence of Rhizobiales bacterium strain IZ6.</title>
        <authorList>
            <person name="Nakai R."/>
            <person name="Naganuma T."/>
        </authorList>
    </citation>
    <scope>NUCLEOTIDE SEQUENCE [LARGE SCALE GENOMIC DNA]</scope>
    <source>
        <strain evidence="1 2">IZ6</strain>
    </source>
</reference>
<accession>A0A6S6QSG3</accession>
<evidence type="ECO:0000313" key="2">
    <source>
        <dbReference type="Proteomes" id="UP000515317"/>
    </source>
</evidence>
<sequence>MAASQFPPNVVDREKHSNERFAALTYLEEAWEGALLDGLPTECVAQAALFRAFAELVQSFGEEAVASFAEGLPDRLRRGEFTLAMATQ</sequence>
<dbReference type="RefSeq" id="WP_222876859.1">
    <property type="nucleotide sequence ID" value="NZ_AP023361.1"/>
</dbReference>
<dbReference type="Proteomes" id="UP000515317">
    <property type="component" value="Chromosome"/>
</dbReference>
<protein>
    <submittedName>
        <fullName evidence="1">Uncharacterized protein</fullName>
    </submittedName>
</protein>
<gene>
    <name evidence="1" type="ORF">IZ6_09470</name>
</gene>
<dbReference type="EMBL" id="AP023361">
    <property type="protein sequence ID" value="BCJ90212.1"/>
    <property type="molecule type" value="Genomic_DNA"/>
</dbReference>
<organism evidence="1 2">
    <name type="scientific">Terrihabitans soli</name>
    <dbReference type="NCBI Taxonomy" id="708113"/>
    <lineage>
        <taxon>Bacteria</taxon>
        <taxon>Pseudomonadati</taxon>
        <taxon>Pseudomonadota</taxon>
        <taxon>Alphaproteobacteria</taxon>
        <taxon>Hyphomicrobiales</taxon>
        <taxon>Terrihabitans</taxon>
    </lineage>
</organism>
<name>A0A6S6QSG3_9HYPH</name>
<dbReference type="KEGG" id="tso:IZ6_09470"/>